<dbReference type="PROSITE" id="PS50994">
    <property type="entry name" value="INTEGRASE"/>
    <property type="match status" value="1"/>
</dbReference>
<reference evidence="4" key="1">
    <citation type="submission" date="2015-06" db="EMBL/GenBank/DDBJ databases">
        <authorList>
            <person name="Joergensen T."/>
        </authorList>
    </citation>
    <scope>NUCLEOTIDE SEQUENCE</scope>
    <source>
        <strain evidence="4">RGFK1764</strain>
    </source>
</reference>
<feature type="domain" description="Integrase catalytic" evidence="3">
    <location>
        <begin position="138"/>
        <end position="327"/>
    </location>
</feature>
<organism evidence="4">
    <name type="scientific">uncultured prokaryote</name>
    <dbReference type="NCBI Taxonomy" id="198431"/>
    <lineage>
        <taxon>unclassified sequences</taxon>
        <taxon>environmental samples</taxon>
    </lineage>
</organism>
<dbReference type="Pfam" id="PF22483">
    <property type="entry name" value="Mu-transpos_C_2"/>
    <property type="match status" value="1"/>
</dbReference>
<dbReference type="GO" id="GO:0003676">
    <property type="term" value="F:nucleic acid binding"/>
    <property type="evidence" value="ECO:0007669"/>
    <property type="project" value="InterPro"/>
</dbReference>
<comment type="similarity">
    <text evidence="1">Belongs to the transposase IS21/IS408/IS1162 family.</text>
</comment>
<dbReference type="PANTHER" id="PTHR35004:SF8">
    <property type="entry name" value="TRANSPOSASE RV3428C-RELATED"/>
    <property type="match status" value="1"/>
</dbReference>
<dbReference type="InterPro" id="IPR054353">
    <property type="entry name" value="IstA-like_C"/>
</dbReference>
<dbReference type="InterPro" id="IPR012337">
    <property type="entry name" value="RNaseH-like_sf"/>
</dbReference>
<dbReference type="InterPro" id="IPR036397">
    <property type="entry name" value="RNaseH_sf"/>
</dbReference>
<dbReference type="SUPFAM" id="SSF53098">
    <property type="entry name" value="Ribonuclease H-like"/>
    <property type="match status" value="1"/>
</dbReference>
<name>A0A0H5Q8U4_9ZZZZ</name>
<accession>A0A0H5Q8U4</accession>
<evidence type="ECO:0000313" key="4">
    <source>
        <dbReference type="EMBL" id="CRY97825.1"/>
    </source>
</evidence>
<evidence type="ECO:0000259" key="3">
    <source>
        <dbReference type="PROSITE" id="PS50994"/>
    </source>
</evidence>
<evidence type="ECO:0000256" key="2">
    <source>
        <dbReference type="SAM" id="MobiDB-lite"/>
    </source>
</evidence>
<dbReference type="Gene3D" id="3.30.420.10">
    <property type="entry name" value="Ribonuclease H-like superfamily/Ribonuclease H"/>
    <property type="match status" value="1"/>
</dbReference>
<dbReference type="EMBL" id="LN854265">
    <property type="protein sequence ID" value="CRY97825.1"/>
    <property type="molecule type" value="Genomic_DNA"/>
</dbReference>
<dbReference type="PANTHER" id="PTHR35004">
    <property type="entry name" value="TRANSPOSASE RV3428C-RELATED"/>
    <property type="match status" value="1"/>
</dbReference>
<dbReference type="NCBIfam" id="NF033546">
    <property type="entry name" value="transpos_IS21"/>
    <property type="match status" value="1"/>
</dbReference>
<proteinExistence type="inferred from homology"/>
<dbReference type="AlphaFoldDB" id="A0A0H5Q8U4"/>
<dbReference type="InterPro" id="IPR001584">
    <property type="entry name" value="Integrase_cat-core"/>
</dbReference>
<protein>
    <recommendedName>
        <fullName evidence="3">Integrase catalytic domain-containing protein</fullName>
    </recommendedName>
</protein>
<reference evidence="4" key="2">
    <citation type="submission" date="2015-07" db="EMBL/GenBank/DDBJ databases">
        <title>Plasmids, circular viruses and viroids from rat gut.</title>
        <authorList>
            <person name="Jorgensen T.J."/>
            <person name="Hansen M.A."/>
            <person name="Xu Z."/>
            <person name="Tabak M.A."/>
            <person name="Sorensen S.J."/>
            <person name="Hansen L.H."/>
        </authorList>
    </citation>
    <scope>NUCLEOTIDE SEQUENCE</scope>
    <source>
        <strain evidence="4">RGFK1764</strain>
    </source>
</reference>
<dbReference type="GO" id="GO:0015074">
    <property type="term" value="P:DNA integration"/>
    <property type="evidence" value="ECO:0007669"/>
    <property type="project" value="InterPro"/>
</dbReference>
<sequence>MAGKIIDMSKIKQLLQLKKSGFSNRQIAKDLKISRDKTNEYVRMAEQDPLGIDALLKLDDPVLEKRFHPGNPAYSDSRMETFLELLPDFVEKLSHRHVTRQLVWEEYKLMHPDGYEKSQFYFHLAQNLRARKTPTSVLLHEPGKELFVDFAGDTLGYVDVQTGELVKVQTFVSTMACTDYTFAICVPSQKTEDFLYALSKALEFYGGVPRIIVPDNLKAAVVKADRYEPVLNKAVEDMGNHYGFVTIPCQPVRPTHKAKVENQVQVIYHRIYARLRNRQFFSLEELNSAVAEYLTCHNQTRMQQRPYTREEHFHAVEKPELRPLPTTPYQMKRYAEVTVQQNGHVYLSCDKHYYSVPYTLVGNKAKIIFTSSLVKIYVRGECVATHRRDRSYGYTSQDEHLASNTLAFTRRSASYYKTRAKSVSESLFRLFDAMFSSTSATYPPEYYYRTCDMMLRLQRNYPCDIFDEACDICTENRLFTGRRLENVIRTVQLSSQVRKSATAPEPTDHANMRGNLFFQ</sequence>
<evidence type="ECO:0000256" key="1">
    <source>
        <dbReference type="ARBA" id="ARBA00009277"/>
    </source>
</evidence>
<feature type="region of interest" description="Disordered" evidence="2">
    <location>
        <begin position="498"/>
        <end position="519"/>
    </location>
</feature>